<keyword evidence="5" id="KW-0169">Cobalamin biosynthesis</keyword>
<name>A0ABP9MV89_9GAMM</name>
<dbReference type="GO" id="GO:0016757">
    <property type="term" value="F:glycosyltransferase activity"/>
    <property type="evidence" value="ECO:0007669"/>
    <property type="project" value="UniProtKB-KW"/>
</dbReference>
<dbReference type="Proteomes" id="UP001500631">
    <property type="component" value="Unassembled WGS sequence"/>
</dbReference>
<evidence type="ECO:0000256" key="4">
    <source>
        <dbReference type="ARBA" id="ARBA00015486"/>
    </source>
</evidence>
<dbReference type="EMBL" id="BAABKE010000004">
    <property type="protein sequence ID" value="GAA5100246.1"/>
    <property type="molecule type" value="Genomic_DNA"/>
</dbReference>
<dbReference type="Pfam" id="PF02277">
    <property type="entry name" value="DBI_PRT"/>
    <property type="match status" value="1"/>
</dbReference>
<evidence type="ECO:0000256" key="5">
    <source>
        <dbReference type="ARBA" id="ARBA00022573"/>
    </source>
</evidence>
<dbReference type="InterPro" id="IPR036087">
    <property type="entry name" value="Nict_dMeBzImd_PRibTrfase_sf"/>
</dbReference>
<evidence type="ECO:0000256" key="1">
    <source>
        <dbReference type="ARBA" id="ARBA00005049"/>
    </source>
</evidence>
<evidence type="ECO:0000256" key="7">
    <source>
        <dbReference type="ARBA" id="ARBA00022679"/>
    </source>
</evidence>
<accession>A0ABP9MV89</accession>
<dbReference type="InterPro" id="IPR003200">
    <property type="entry name" value="Nict_dMeBzImd_PRibTrfase"/>
</dbReference>
<dbReference type="PANTHER" id="PTHR43463">
    <property type="entry name" value="NICOTINATE-NUCLEOTIDE--DIMETHYLBENZIMIDAZOLE PHOSPHORIBOSYLTRANSFERASE"/>
    <property type="match status" value="1"/>
</dbReference>
<reference evidence="11" key="1">
    <citation type="journal article" date="2019" name="Int. J. Syst. Evol. Microbiol.">
        <title>The Global Catalogue of Microorganisms (GCM) 10K type strain sequencing project: providing services to taxonomists for standard genome sequencing and annotation.</title>
        <authorList>
            <consortium name="The Broad Institute Genomics Platform"/>
            <consortium name="The Broad Institute Genome Sequencing Center for Infectious Disease"/>
            <person name="Wu L."/>
            <person name="Ma J."/>
        </authorList>
    </citation>
    <scope>NUCLEOTIDE SEQUENCE [LARGE SCALE GENOMIC DNA]</scope>
    <source>
        <strain evidence="11">JCM 18424</strain>
    </source>
</reference>
<evidence type="ECO:0000313" key="11">
    <source>
        <dbReference type="Proteomes" id="UP001500631"/>
    </source>
</evidence>
<dbReference type="Gene3D" id="3.40.50.10210">
    <property type="match status" value="1"/>
</dbReference>
<organism evidence="10 11">
    <name type="scientific">Wohlfahrtiimonas larvae</name>
    <dbReference type="NCBI Taxonomy" id="1157986"/>
    <lineage>
        <taxon>Bacteria</taxon>
        <taxon>Pseudomonadati</taxon>
        <taxon>Pseudomonadota</taxon>
        <taxon>Gammaproteobacteria</taxon>
        <taxon>Cardiobacteriales</taxon>
        <taxon>Ignatzschineriaceae</taxon>
        <taxon>Wohlfahrtiimonas</taxon>
    </lineage>
</organism>
<dbReference type="CDD" id="cd02439">
    <property type="entry name" value="DMB-PRT_CobT"/>
    <property type="match status" value="1"/>
</dbReference>
<comment type="catalytic activity">
    <reaction evidence="8">
        <text>5,6-dimethylbenzimidazole + nicotinate beta-D-ribonucleotide = alpha-ribazole 5'-phosphate + nicotinate + H(+)</text>
        <dbReference type="Rhea" id="RHEA:11196"/>
        <dbReference type="ChEBI" id="CHEBI:15378"/>
        <dbReference type="ChEBI" id="CHEBI:15890"/>
        <dbReference type="ChEBI" id="CHEBI:32544"/>
        <dbReference type="ChEBI" id="CHEBI:57502"/>
        <dbReference type="ChEBI" id="CHEBI:57918"/>
        <dbReference type="EC" id="2.4.2.21"/>
    </reaction>
</comment>
<evidence type="ECO:0000256" key="8">
    <source>
        <dbReference type="ARBA" id="ARBA00047340"/>
    </source>
</evidence>
<dbReference type="InterPro" id="IPR023195">
    <property type="entry name" value="Nict_dMeBzImd_PRibTrfase_N"/>
</dbReference>
<proteinExistence type="inferred from homology"/>
<dbReference type="PANTHER" id="PTHR43463:SF1">
    <property type="entry name" value="NICOTINATE-NUCLEOTIDE--DIMETHYLBENZIMIDAZOLE PHOSPHORIBOSYLTRANSFERASE"/>
    <property type="match status" value="1"/>
</dbReference>
<protein>
    <recommendedName>
        <fullName evidence="4 9">Nicotinate-nucleotide--dimethylbenzimidazole phosphoribosyltransferase</fullName>
        <ecNumber evidence="3 9">2.4.2.21</ecNumber>
    </recommendedName>
</protein>
<comment type="similarity">
    <text evidence="2">Belongs to the CobT family.</text>
</comment>
<evidence type="ECO:0000256" key="9">
    <source>
        <dbReference type="NCBIfam" id="TIGR03160"/>
    </source>
</evidence>
<dbReference type="RefSeq" id="WP_077925556.1">
    <property type="nucleotide sequence ID" value="NZ_BAABKE010000004.1"/>
</dbReference>
<gene>
    <name evidence="10" type="primary">cobT</name>
    <name evidence="10" type="ORF">GCM10023338_14750</name>
</gene>
<evidence type="ECO:0000313" key="10">
    <source>
        <dbReference type="EMBL" id="GAA5100246.1"/>
    </source>
</evidence>
<dbReference type="InterPro" id="IPR017846">
    <property type="entry name" value="Nict_dMeBzImd_PRibTrfase_bact"/>
</dbReference>
<keyword evidence="7" id="KW-0808">Transferase</keyword>
<dbReference type="Gene3D" id="1.10.1610.10">
    <property type="match status" value="1"/>
</dbReference>
<dbReference type="NCBIfam" id="NF000996">
    <property type="entry name" value="PRK00105.1"/>
    <property type="match status" value="1"/>
</dbReference>
<dbReference type="NCBIfam" id="TIGR03160">
    <property type="entry name" value="cobT_DBIPRT"/>
    <property type="match status" value="1"/>
</dbReference>
<evidence type="ECO:0000256" key="3">
    <source>
        <dbReference type="ARBA" id="ARBA00011991"/>
    </source>
</evidence>
<keyword evidence="6 10" id="KW-0328">Glycosyltransferase</keyword>
<comment type="caution">
    <text evidence="10">The sequence shown here is derived from an EMBL/GenBank/DDBJ whole genome shotgun (WGS) entry which is preliminary data.</text>
</comment>
<dbReference type="SUPFAM" id="SSF52733">
    <property type="entry name" value="Nicotinate mononucleotide:5,6-dimethylbenzimidazole phosphoribosyltransferase (CobT)"/>
    <property type="match status" value="1"/>
</dbReference>
<comment type="pathway">
    <text evidence="1">Nucleoside biosynthesis; alpha-ribazole biosynthesis; alpha-ribazole from 5,6-dimethylbenzimidazole: step 1/2.</text>
</comment>
<sequence length="347" mass="38255">MRTYHIETLDEIFRKSVQEYIDSLAKPVGSLGKLEGVARKIATIQNTLRPELKNPHHLLFIADHGIADEGTSPSPKEITWQQAINITQNGAGINIFTTQHDFKLLIVDAGTDYDFPQDLGIIDRKIRKGTRNFLHEAALTFDEVETALTYGEEIVSLAAQNNCNIVSIGELGIGNTSVASIWMSLLTNIPLEQCVGAGSGSSEGFTLRKYEILQQSVNRYTGPLTPMTIMSEFGGLEMIMAVGAMLRAAELKMTILIDGFLMSNSLLMASHINPEVEQYAIFSHKSEEKGHSLLLEYLGVEPLLHLNFYLGEGTGAVCAYPLIASSVRMMNQMKSFEESRISNIPSL</sequence>
<evidence type="ECO:0000256" key="6">
    <source>
        <dbReference type="ARBA" id="ARBA00022676"/>
    </source>
</evidence>
<dbReference type="EC" id="2.4.2.21" evidence="3 9"/>
<keyword evidence="11" id="KW-1185">Reference proteome</keyword>
<evidence type="ECO:0000256" key="2">
    <source>
        <dbReference type="ARBA" id="ARBA00007110"/>
    </source>
</evidence>